<protein>
    <submittedName>
        <fullName evidence="2">Uncharacterized protein</fullName>
    </submittedName>
</protein>
<dbReference type="RefSeq" id="XP_042997450.1">
    <property type="nucleotide sequence ID" value="XM_043141516.1"/>
</dbReference>
<evidence type="ECO:0000256" key="1">
    <source>
        <dbReference type="SAM" id="MobiDB-lite"/>
    </source>
</evidence>
<gene>
    <name evidence="2" type="ORF">UV8b_04018</name>
</gene>
<sequence length="207" mass="22782">MQGFGQQSPQGIKEQPELASLDTLLRLPRKHVTTRHNTSKHAKHRLYTGSRLQTVPAAALHGKAASIIAATLGPMALLCTVRLFPSPAPKQMRRAHVDIGWLLYLNVAVPKHHPLGVLRAENILSHVETSPSRQSNASTAQCRLIIRGKQQKSVVDNNEKKERKKKGAVGLANSGSKMIKANKCYRPRDGNADAGEWLSFTMPHVRS</sequence>
<accession>A0A8E5MHN5</accession>
<dbReference type="AlphaFoldDB" id="A0A8E5MHN5"/>
<dbReference type="EMBL" id="CP072755">
    <property type="protein sequence ID" value="QUC19777.1"/>
    <property type="molecule type" value="Genomic_DNA"/>
</dbReference>
<dbReference type="GeneID" id="66064796"/>
<proteinExistence type="predicted"/>
<feature type="region of interest" description="Disordered" evidence="1">
    <location>
        <begin position="153"/>
        <end position="173"/>
    </location>
</feature>
<evidence type="ECO:0000313" key="2">
    <source>
        <dbReference type="EMBL" id="QUC19777.1"/>
    </source>
</evidence>
<organism evidence="2 3">
    <name type="scientific">Ustilaginoidea virens</name>
    <name type="common">Rice false smut fungus</name>
    <name type="synonym">Villosiclava virens</name>
    <dbReference type="NCBI Taxonomy" id="1159556"/>
    <lineage>
        <taxon>Eukaryota</taxon>
        <taxon>Fungi</taxon>
        <taxon>Dikarya</taxon>
        <taxon>Ascomycota</taxon>
        <taxon>Pezizomycotina</taxon>
        <taxon>Sordariomycetes</taxon>
        <taxon>Hypocreomycetidae</taxon>
        <taxon>Hypocreales</taxon>
        <taxon>Clavicipitaceae</taxon>
        <taxon>Ustilaginoidea</taxon>
    </lineage>
</organism>
<dbReference type="KEGG" id="uvi:66064796"/>
<reference evidence="2" key="1">
    <citation type="submission" date="2020-03" db="EMBL/GenBank/DDBJ databases">
        <title>A mixture of massive structural variations and highly conserved coding sequences in Ustilaginoidea virens genome.</title>
        <authorList>
            <person name="Zhang K."/>
            <person name="Zhao Z."/>
            <person name="Zhang Z."/>
            <person name="Li Y."/>
            <person name="Hsiang T."/>
            <person name="Sun W."/>
        </authorList>
    </citation>
    <scope>NUCLEOTIDE SEQUENCE</scope>
    <source>
        <strain evidence="2">UV-8b</strain>
    </source>
</reference>
<dbReference type="Proteomes" id="UP000027002">
    <property type="component" value="Chromosome 3"/>
</dbReference>
<evidence type="ECO:0000313" key="3">
    <source>
        <dbReference type="Proteomes" id="UP000027002"/>
    </source>
</evidence>
<keyword evidence="3" id="KW-1185">Reference proteome</keyword>
<name>A0A8E5MHN5_USTVR</name>